<organism evidence="5 6">
    <name type="scientific">Mycobacteroides abscessus subsp. abscessus</name>
    <dbReference type="NCBI Taxonomy" id="1185650"/>
    <lineage>
        <taxon>Bacteria</taxon>
        <taxon>Bacillati</taxon>
        <taxon>Actinomycetota</taxon>
        <taxon>Actinomycetes</taxon>
        <taxon>Mycobacteriales</taxon>
        <taxon>Mycobacteriaceae</taxon>
        <taxon>Mycobacteroides</taxon>
        <taxon>Mycobacteroides abscessus</taxon>
    </lineage>
</organism>
<reference evidence="5 6" key="1">
    <citation type="submission" date="2016-11" db="EMBL/GenBank/DDBJ databases">
        <authorList>
            <consortium name="Pathogen Informatics"/>
        </authorList>
    </citation>
    <scope>NUCLEOTIDE SEQUENCE [LARGE SCALE GENOMIC DNA]</scope>
    <source>
        <strain evidence="5 6">104</strain>
    </source>
</reference>
<feature type="domain" description="ARB-07466-like C-terminal" evidence="4">
    <location>
        <begin position="801"/>
        <end position="907"/>
    </location>
</feature>
<dbReference type="Proteomes" id="UP000185210">
    <property type="component" value="Unassembled WGS sequence"/>
</dbReference>
<dbReference type="InterPro" id="IPR058593">
    <property type="entry name" value="ARB_07466-like_C"/>
</dbReference>
<dbReference type="InterPro" id="IPR010090">
    <property type="entry name" value="Phage_tape_meas"/>
</dbReference>
<evidence type="ECO:0000256" key="1">
    <source>
        <dbReference type="SAM" id="Coils"/>
    </source>
</evidence>
<protein>
    <submittedName>
        <fullName evidence="5">Phage tail tape measure protein TMP</fullName>
    </submittedName>
</protein>
<feature type="compositionally biased region" description="Polar residues" evidence="2">
    <location>
        <begin position="1201"/>
        <end position="1213"/>
    </location>
</feature>
<sequence length="1243" mass="128838">MAQGMDFGYYTLPVIPSFVDIESKSQTALNRSVGALGTKVGKTFGKNLADSVGDSTAQLVRAYDNVTKVKDKAADATGKLATAEAKLQELQRKGAANDRIVAATEARNKARRDEARAVKEAAAAQSAYDDSLKRHNSAKASSDVDALGFSFEGMAGKASMAAAALGTAVGAGLAAAAAGVVTLGKELYNLGAEWDDTFDNLQIKTGATGSSLAGLEQAVKNVGGLVPNSWGDISDIVADVNRSLHLTGPELENVATTIANLGRMTGEAVDVRGLGKAFRAFGVEAKDQEATLDSLFGAFQKTDMPVNELLATVTKAGPPLRALGLSFGQSAALVTSLEEAGLDADTMLKGGLTKSLATLAKGGKSGAEALQQTIAEIRRLNDAGDKAGAQNLANKFFGNKGGASFFDAITSGALDLQTLQSALASTSVSINDTAAETDDFSQKWDKFTHKAQTALEPLASSLFAFVNDGLGSLTDWVQAHQPEVIGFFSTATQGVILFGETILRMSSDALEALSWLVGGLGNTVGFTLKAASAFASLTGDKVGAQRMHDLSEDAFSWGENMRGLADKLDGTADGLFNLRKRIQATGEEMATAARFTSALGEATASIPDGKTIQISENTPEVRRKLADIGVQVETLPDGTVTVTANTDQGKKVLESWRKSIERDKPAEVPITADTSEAEHKWALFRDMLQNPGPTPVTGPFMGGNANANAPWIPFLPPPRARGGIFDVWDSVASFAKGGTLPKRAVIQPAVAGSGLVQWAEPSTGGEAFIPLDGGQRSIDIWIETGRRLGLMRSYEQGGVNPGLNPGADYLRSLVMQMWPQITRIGGRRSEDGFGEHSSGNALDIMIPNYDSPQGKALGDSVAAFLVQNASALDLNGLIWRQQSYGYGGSFTTGKPMPSRGDDTQNHMDHVHVILGAGRGVNATAVGLPKAPLVGSGGISVGSFPSGNLSGGAGGGRGGGSVFGAGYQTGRGTPGYDEDGRPGYYAPDPRQVREAEERAADAQQRIKDADAQVKIAEARKSELDFDASESQKLSADNALEKAKADAAKARREAQDSQVDLAEAQRGKFTAAKESKKGKGGDDLSDIGRIIGGGFAETFGLDGSVFPNIEELGIVKLAKAILGIKYTPQGTGFAGGLLAGGGGGGGLGGPSGVFGGAAFDGGGATSGLPFGMVPEVSSMLPSLTGGTAHPGSGMPPGVGNGPVDQSLNVTINNPQGDERSIADRTRRVLLNTPRQMTHEPIGGGP</sequence>
<evidence type="ECO:0000256" key="2">
    <source>
        <dbReference type="SAM" id="MobiDB-lite"/>
    </source>
</evidence>
<evidence type="ECO:0000313" key="6">
    <source>
        <dbReference type="Proteomes" id="UP000185210"/>
    </source>
</evidence>
<comment type="caution">
    <text evidence="5">The sequence shown here is derived from an EMBL/GenBank/DDBJ whole genome shotgun (WGS) entry which is preliminary data.</text>
</comment>
<dbReference type="EMBL" id="FSHM01000004">
    <property type="protein sequence ID" value="SIB08993.1"/>
    <property type="molecule type" value="Genomic_DNA"/>
</dbReference>
<evidence type="ECO:0000259" key="4">
    <source>
        <dbReference type="Pfam" id="PF26571"/>
    </source>
</evidence>
<feature type="region of interest" description="Disordered" evidence="2">
    <location>
        <begin position="967"/>
        <end position="987"/>
    </location>
</feature>
<feature type="compositionally biased region" description="Basic and acidic residues" evidence="2">
    <location>
        <begin position="1043"/>
        <end position="1053"/>
    </location>
</feature>
<feature type="region of interest" description="Disordered" evidence="2">
    <location>
        <begin position="1181"/>
        <end position="1243"/>
    </location>
</feature>
<feature type="coiled-coil region" evidence="1">
    <location>
        <begin position="66"/>
        <end position="93"/>
    </location>
</feature>
<dbReference type="Pfam" id="PF26571">
    <property type="entry name" value="VldE"/>
    <property type="match status" value="1"/>
</dbReference>
<feature type="compositionally biased region" description="Basic and acidic residues" evidence="2">
    <location>
        <begin position="1214"/>
        <end position="1224"/>
    </location>
</feature>
<evidence type="ECO:0000259" key="3">
    <source>
        <dbReference type="Pfam" id="PF10145"/>
    </source>
</evidence>
<dbReference type="AlphaFoldDB" id="A0AB38CZN6"/>
<dbReference type="Pfam" id="PF10145">
    <property type="entry name" value="PhageMin_Tail"/>
    <property type="match status" value="1"/>
</dbReference>
<feature type="compositionally biased region" description="Basic and acidic residues" evidence="2">
    <location>
        <begin position="1061"/>
        <end position="1080"/>
    </location>
</feature>
<feature type="domain" description="Phage tail tape measure protein" evidence="3">
    <location>
        <begin position="217"/>
        <end position="393"/>
    </location>
</feature>
<proteinExistence type="predicted"/>
<dbReference type="RefSeq" id="WP_236738433.1">
    <property type="nucleotide sequence ID" value="NZ_FSEH01000009.1"/>
</dbReference>
<gene>
    <name evidence="5" type="ORF">SAMEA2070301_02816</name>
</gene>
<keyword evidence="1" id="KW-0175">Coiled coil</keyword>
<evidence type="ECO:0000313" key="5">
    <source>
        <dbReference type="EMBL" id="SIB08993.1"/>
    </source>
</evidence>
<accession>A0AB38CZN6</accession>
<feature type="region of interest" description="Disordered" evidence="2">
    <location>
        <begin position="1043"/>
        <end position="1081"/>
    </location>
</feature>
<name>A0AB38CZN6_9MYCO</name>